<comment type="caution">
    <text evidence="1">The sequence shown here is derived from an EMBL/GenBank/DDBJ whole genome shotgun (WGS) entry which is preliminary data.</text>
</comment>
<accession>R4FCJ5</accession>
<sequence length="65" mass="7900">MYPAVESKAPLTNKEKIVLKKSRRFIRFNLTYEMFFTHYKRKKFIKTAKTMLKIFGIYSTIKMNE</sequence>
<name>R4FCJ5_9BACL</name>
<evidence type="ECO:0000313" key="1">
    <source>
        <dbReference type="EMBL" id="GAC91206.1"/>
    </source>
</evidence>
<dbReference type="EMBL" id="BARH01000012">
    <property type="protein sequence ID" value="GAC91206.1"/>
    <property type="molecule type" value="Genomic_DNA"/>
</dbReference>
<proteinExistence type="predicted"/>
<protein>
    <submittedName>
        <fullName evidence="1">Uncharacterized protein</fullName>
    </submittedName>
</protein>
<evidence type="ECO:0000313" key="2">
    <source>
        <dbReference type="Proteomes" id="UP000013057"/>
    </source>
</evidence>
<organism evidence="1 2">
    <name type="scientific">Anoxybacillus flavithermus NBRC 109594</name>
    <dbReference type="NCBI Taxonomy" id="1315967"/>
    <lineage>
        <taxon>Bacteria</taxon>
        <taxon>Bacillati</taxon>
        <taxon>Bacillota</taxon>
        <taxon>Bacilli</taxon>
        <taxon>Bacillales</taxon>
        <taxon>Anoxybacillaceae</taxon>
        <taxon>Anoxybacillus</taxon>
    </lineage>
</organism>
<reference evidence="2" key="1">
    <citation type="journal article" date="2013" name="Genome">
        <title>Draft Genome Sequence of a Thermophilic Member of the Bacillaceae, Anoxybacillus flavithermus Strain Kn10, Isolated from the Kan-nawa Hot Spring in Japan.</title>
        <authorList>
            <person name="Matsutani M."/>
            <person name="Shirakihara Y."/>
            <person name="Imada K."/>
            <person name="Yakushi T."/>
            <person name="Matsushita K."/>
        </authorList>
    </citation>
    <scope>NUCLEOTIDE SEQUENCE [LARGE SCALE GENOMIC DNA]</scope>
    <source>
        <strain evidence="2">NBRC 109594</strain>
    </source>
</reference>
<dbReference type="Proteomes" id="UP000013057">
    <property type="component" value="Unassembled WGS sequence"/>
</dbReference>
<gene>
    <name evidence="1" type="ORF">KN10_1642</name>
</gene>
<dbReference type="AlphaFoldDB" id="R4FCJ5"/>